<dbReference type="InterPro" id="IPR059000">
    <property type="entry name" value="ATPase_P-type_domA"/>
</dbReference>
<keyword evidence="16 23" id="KW-0472">Membrane</keyword>
<dbReference type="GO" id="GO:0005886">
    <property type="term" value="C:plasma membrane"/>
    <property type="evidence" value="ECO:0007669"/>
    <property type="project" value="UniProtKB-SubCell"/>
</dbReference>
<dbReference type="Gene3D" id="3.40.50.1000">
    <property type="entry name" value="HAD superfamily/HAD-like"/>
    <property type="match status" value="1"/>
</dbReference>
<keyword evidence="6 23" id="KW-0812">Transmembrane</keyword>
<dbReference type="VEuPathDB" id="FungiDB:YALI1_A01394g"/>
<dbReference type="InterPro" id="IPR023298">
    <property type="entry name" value="ATPase_P-typ_TM_dom_sf"/>
</dbReference>
<evidence type="ECO:0000256" key="13">
    <source>
        <dbReference type="ARBA" id="ARBA00022989"/>
    </source>
</evidence>
<comment type="subcellular location">
    <subcellularLocation>
        <location evidence="2">Cell membrane</location>
        <topology evidence="2">Multi-pass membrane protein</topology>
    </subcellularLocation>
</comment>
<name>A0A1D8N3A9_YARLL</name>
<dbReference type="KEGG" id="yli:2906594"/>
<dbReference type="GO" id="GO:0006813">
    <property type="term" value="P:potassium ion transport"/>
    <property type="evidence" value="ECO:0007669"/>
    <property type="project" value="UniProtKB-KW"/>
</dbReference>
<evidence type="ECO:0000256" key="18">
    <source>
        <dbReference type="ARBA" id="ARBA00035017"/>
    </source>
</evidence>
<evidence type="ECO:0000256" key="9">
    <source>
        <dbReference type="ARBA" id="ARBA00022840"/>
    </source>
</evidence>
<dbReference type="PRINTS" id="PR00119">
    <property type="entry name" value="CATATPASE"/>
</dbReference>
<evidence type="ECO:0000256" key="23">
    <source>
        <dbReference type="SAM" id="Phobius"/>
    </source>
</evidence>
<evidence type="ECO:0000259" key="24">
    <source>
        <dbReference type="SMART" id="SM00831"/>
    </source>
</evidence>
<keyword evidence="3" id="KW-0813">Transport</keyword>
<feature type="transmembrane region" description="Helical" evidence="23">
    <location>
        <begin position="799"/>
        <end position="820"/>
    </location>
</feature>
<evidence type="ECO:0000256" key="22">
    <source>
        <dbReference type="SAM" id="MobiDB-lite"/>
    </source>
</evidence>
<feature type="transmembrane region" description="Helical" evidence="23">
    <location>
        <begin position="836"/>
        <end position="856"/>
    </location>
</feature>
<gene>
    <name evidence="25" type="ORF">YALI1_A01394g</name>
</gene>
<dbReference type="SUPFAM" id="SSF81665">
    <property type="entry name" value="Calcium ATPase, transmembrane domain M"/>
    <property type="match status" value="1"/>
</dbReference>
<evidence type="ECO:0000256" key="5">
    <source>
        <dbReference type="ARBA" id="ARBA00022538"/>
    </source>
</evidence>
<protein>
    <recommendedName>
        <fullName evidence="19">P-type Na(+) transporter</fullName>
        <ecNumber evidence="19">7.2.2.3</ecNumber>
    </recommendedName>
</protein>
<dbReference type="FunFam" id="1.20.1110.10:FF:000015">
    <property type="entry name" value="Sodium ion P-type ATPase"/>
    <property type="match status" value="1"/>
</dbReference>
<dbReference type="Proteomes" id="UP000182444">
    <property type="component" value="Chromosome 1A"/>
</dbReference>
<dbReference type="Pfam" id="PF00690">
    <property type="entry name" value="Cation_ATPase_N"/>
    <property type="match status" value="1"/>
</dbReference>
<comment type="cofactor">
    <cofactor evidence="1">
        <name>Mg(2+)</name>
        <dbReference type="ChEBI" id="CHEBI:18420"/>
    </cofactor>
</comment>
<keyword evidence="17" id="KW-0739">Sodium transport</keyword>
<dbReference type="PANTHER" id="PTHR42861">
    <property type="entry name" value="CALCIUM-TRANSPORTING ATPASE"/>
    <property type="match status" value="1"/>
</dbReference>
<keyword evidence="10" id="KW-0460">Magnesium</keyword>
<dbReference type="InterPro" id="IPR004014">
    <property type="entry name" value="ATPase_P-typ_cation-transptr_N"/>
</dbReference>
<feature type="transmembrane region" description="Helical" evidence="23">
    <location>
        <begin position="922"/>
        <end position="946"/>
    </location>
</feature>
<comment type="catalytic activity">
    <reaction evidence="20">
        <text>K(+)(in) + ATP + H2O = K(+)(out) + ADP + phosphate + H(+)</text>
        <dbReference type="Rhea" id="RHEA:75815"/>
        <dbReference type="ChEBI" id="CHEBI:15377"/>
        <dbReference type="ChEBI" id="CHEBI:15378"/>
        <dbReference type="ChEBI" id="CHEBI:29103"/>
        <dbReference type="ChEBI" id="CHEBI:30616"/>
        <dbReference type="ChEBI" id="CHEBI:43474"/>
        <dbReference type="ChEBI" id="CHEBI:456216"/>
    </reaction>
</comment>
<dbReference type="GO" id="GO:0008554">
    <property type="term" value="F:P-type sodium transporter activity"/>
    <property type="evidence" value="ECO:0007669"/>
    <property type="project" value="UniProtKB-EC"/>
</dbReference>
<dbReference type="eggNOG" id="KOG0202">
    <property type="taxonomic scope" value="Eukaryota"/>
</dbReference>
<evidence type="ECO:0000256" key="19">
    <source>
        <dbReference type="ARBA" id="ARBA00035029"/>
    </source>
</evidence>
<keyword evidence="9" id="KW-0067">ATP-binding</keyword>
<dbReference type="NCBIfam" id="TIGR01523">
    <property type="entry name" value="ATPase-IID_K-Na"/>
    <property type="match status" value="1"/>
</dbReference>
<evidence type="ECO:0000256" key="16">
    <source>
        <dbReference type="ARBA" id="ARBA00023136"/>
    </source>
</evidence>
<keyword evidence="14" id="KW-0915">Sodium</keyword>
<dbReference type="InterPro" id="IPR006414">
    <property type="entry name" value="P-type_ATPase_IID"/>
</dbReference>
<sequence length="1078" mass="118384">MSEKNGVSSNSTTARTVTNSTALEVPPPYVQTIEQVTKQENANIHQGLSDSEVKDRLAKVGPNQLDEGEGISLIKVIVGQVANAMILVLIISMCISFGIRDWIAGGVIAGVLGINVLVGVIQQYNAEKTMDSLRSLSSPTARVIRNGEDTTVPSGDIVPGDLVVVKVGDTIPADFRIIEQVNFETDEALLTGESLPIAKDAEIVFDDINLPVGDRINMAFSSSIVSKGRAKGIVTSTGMNTEIGVIAQSLKGQDRGFRPVKRDEFGKARKRDYMGAFFGTCGDFIQTFLGTNVGTPLQRRLAKLALYLFGIAVIFAIVVMAAQKFDVNREVAVYAIATALAMIPASLVVVLTITMAVGTKVMVRRNVIVRKLDSLEALGAVNDICSDKTGTLTQGKMIARKVWIPSVGTFTVERSEEPFNPEQGVTDLLPWDPKTEYAKRRETDDPRAFDDVMVDVSRRNTDEQSPLFRNWIDCASLANIAEVFTDNEGAWKATGDPTEIAIQVFVSRLGKSREELMKQQGLVHVAEHPFDSTVKRMSAIYDAPDQSRVIFTKGAVERVLACVTTWTDPVSGDTATFDDTCVAEIEKQMETLAKQGLRVLAFATRPMDASEDPKARADVEKDLHFLGLVGIYDPPRAESAPAVAKCHEAGINVHMLTGDHPGTAKAIAQEVGIIPVNLYHYPQEVVDVMVMTAMQFDALSDEEIDALPVLPLVIARCAPATKVRMIDALHRRNRFTAMTGDGVNDSPSLKKADVGIAMGIAGSDVAKDASDIVLSDDNFASILNAVEEGRRMADNIQKFVLHLLAGNVGQAFFLLLGLVFQDDTGFSVFPLSPVEVLWIIMITSAFPAMGLGVEAAQPDIMTKPPRDPKEGLFNWELITDMVIYGLWLAAICIASFVIVVYADGKGQLGVDCNKEFSESCHFVYRARALAFVEMTWMLLVLAWEVIDMRRSVFAMHPDSETPYTQVFKDLWSNQFLFWSVILGFFTVFPVVYIPVINDKVFLHKGISWEWGVAVLGLILFVIGVEMYKWAKRVFFRHYEKKQKKKAVISDFDDSDPFAKFAQTVSRSNTMEKNPIAIV</sequence>
<evidence type="ECO:0000256" key="12">
    <source>
        <dbReference type="ARBA" id="ARBA00022967"/>
    </source>
</evidence>
<dbReference type="SFLD" id="SFLDS00003">
    <property type="entry name" value="Haloacid_Dehalogenase"/>
    <property type="match status" value="1"/>
</dbReference>
<feature type="transmembrane region" description="Helical" evidence="23">
    <location>
        <begin position="877"/>
        <end position="902"/>
    </location>
</feature>
<dbReference type="GO" id="GO:0005524">
    <property type="term" value="F:ATP binding"/>
    <property type="evidence" value="ECO:0007669"/>
    <property type="project" value="UniProtKB-KW"/>
</dbReference>
<dbReference type="Pfam" id="PF00689">
    <property type="entry name" value="Cation_ATPase_C"/>
    <property type="match status" value="1"/>
</dbReference>
<dbReference type="EMBL" id="CP017553">
    <property type="protein sequence ID" value="AOW00119.1"/>
    <property type="molecule type" value="Genomic_DNA"/>
</dbReference>
<feature type="transmembrane region" description="Helical" evidence="23">
    <location>
        <begin position="331"/>
        <end position="357"/>
    </location>
</feature>
<dbReference type="SFLD" id="SFLDG00002">
    <property type="entry name" value="C1.7:_P-type_atpase_like"/>
    <property type="match status" value="1"/>
</dbReference>
<reference evidence="25 26" key="1">
    <citation type="journal article" date="2016" name="PLoS ONE">
        <title>Sequence Assembly of Yarrowia lipolytica Strain W29/CLIB89 Shows Transposable Element Diversity.</title>
        <authorList>
            <person name="Magnan C."/>
            <person name="Yu J."/>
            <person name="Chang I."/>
            <person name="Jahn E."/>
            <person name="Kanomata Y."/>
            <person name="Wu J."/>
            <person name="Zeller M."/>
            <person name="Oakes M."/>
            <person name="Baldi P."/>
            <person name="Sandmeyer S."/>
        </authorList>
    </citation>
    <scope>NUCLEOTIDE SEQUENCE [LARGE SCALE GENOMIC DNA]</scope>
    <source>
        <strain evidence="26">CLIB89(W29)</strain>
    </source>
</reference>
<feature type="transmembrane region" description="Helical" evidence="23">
    <location>
        <begin position="1008"/>
        <end position="1027"/>
    </location>
</feature>
<evidence type="ECO:0000256" key="20">
    <source>
        <dbReference type="ARBA" id="ARBA00048599"/>
    </source>
</evidence>
<feature type="domain" description="Cation-transporting P-type ATPase N-terminal" evidence="24">
    <location>
        <begin position="27"/>
        <end position="101"/>
    </location>
</feature>
<feature type="transmembrane region" description="Helical" evidence="23">
    <location>
        <begin position="975"/>
        <end position="996"/>
    </location>
</feature>
<keyword evidence="5" id="KW-0633">Potassium transport</keyword>
<dbReference type="FunFam" id="2.70.150.10:FF:000016">
    <property type="entry name" value="Calcium-transporting P-type ATPase putative"/>
    <property type="match status" value="1"/>
</dbReference>
<dbReference type="SUPFAM" id="SSF81660">
    <property type="entry name" value="Metal cation-transporting ATPase, ATP-binding domain N"/>
    <property type="match status" value="1"/>
</dbReference>
<keyword evidence="13 23" id="KW-1133">Transmembrane helix</keyword>
<dbReference type="EC" id="7.2.2.3" evidence="19"/>
<comment type="similarity">
    <text evidence="18">Belongs to the cation transport ATPase (P-type) (TC 3.A.3) family. Type IID subfamily.</text>
</comment>
<dbReference type="Gene3D" id="3.40.1110.10">
    <property type="entry name" value="Calcium-transporting ATPase, cytoplasmic domain N"/>
    <property type="match status" value="1"/>
</dbReference>
<evidence type="ECO:0000256" key="2">
    <source>
        <dbReference type="ARBA" id="ARBA00004651"/>
    </source>
</evidence>
<evidence type="ECO:0000256" key="8">
    <source>
        <dbReference type="ARBA" id="ARBA00022741"/>
    </source>
</evidence>
<dbReference type="InterPro" id="IPR036412">
    <property type="entry name" value="HAD-like_sf"/>
</dbReference>
<dbReference type="SMART" id="SM00831">
    <property type="entry name" value="Cation_ATPase_N"/>
    <property type="match status" value="1"/>
</dbReference>
<dbReference type="Pfam" id="PF00122">
    <property type="entry name" value="E1-E2_ATPase"/>
    <property type="match status" value="1"/>
</dbReference>
<dbReference type="InterPro" id="IPR008250">
    <property type="entry name" value="ATPase_P-typ_transduc_dom_A_sf"/>
</dbReference>
<evidence type="ECO:0000256" key="10">
    <source>
        <dbReference type="ARBA" id="ARBA00022842"/>
    </source>
</evidence>
<dbReference type="Gene3D" id="2.70.150.10">
    <property type="entry name" value="Calcium-transporting ATPase, cytoplasmic transduction domain A"/>
    <property type="match status" value="1"/>
</dbReference>
<evidence type="ECO:0000313" key="26">
    <source>
        <dbReference type="Proteomes" id="UP000182444"/>
    </source>
</evidence>
<proteinExistence type="inferred from homology"/>
<dbReference type="RefSeq" id="XP_499639.2">
    <property type="nucleotide sequence ID" value="XM_499639.3"/>
</dbReference>
<dbReference type="GO" id="GO:0016887">
    <property type="term" value="F:ATP hydrolysis activity"/>
    <property type="evidence" value="ECO:0007669"/>
    <property type="project" value="InterPro"/>
</dbReference>
<dbReference type="VEuPathDB" id="FungiDB:YALI0_A01023g"/>
<dbReference type="FunFam" id="3.40.1110.10:FF:000039">
    <property type="entry name" value="Sodium P-type ATPase"/>
    <property type="match status" value="1"/>
</dbReference>
<evidence type="ECO:0000256" key="17">
    <source>
        <dbReference type="ARBA" id="ARBA00023201"/>
    </source>
</evidence>
<evidence type="ECO:0000256" key="7">
    <source>
        <dbReference type="ARBA" id="ARBA00022723"/>
    </source>
</evidence>
<dbReference type="AlphaFoldDB" id="A0A1D8N3A9"/>
<accession>A0A1D8N3A9</accession>
<comment type="catalytic activity">
    <reaction evidence="21">
        <text>Na(+)(in) + ATP + H2O = Na(+)(out) + ADP + phosphate + H(+)</text>
        <dbReference type="Rhea" id="RHEA:14633"/>
        <dbReference type="ChEBI" id="CHEBI:15377"/>
        <dbReference type="ChEBI" id="CHEBI:15378"/>
        <dbReference type="ChEBI" id="CHEBI:29101"/>
        <dbReference type="ChEBI" id="CHEBI:30616"/>
        <dbReference type="ChEBI" id="CHEBI:43474"/>
        <dbReference type="ChEBI" id="CHEBI:456216"/>
        <dbReference type="EC" id="7.2.2.3"/>
    </reaction>
    <physiologicalReaction direction="left-to-right" evidence="21">
        <dbReference type="Rhea" id="RHEA:14634"/>
    </physiologicalReaction>
</comment>
<evidence type="ECO:0000256" key="14">
    <source>
        <dbReference type="ARBA" id="ARBA00023053"/>
    </source>
</evidence>
<feature type="region of interest" description="Disordered" evidence="22">
    <location>
        <begin position="1"/>
        <end position="25"/>
    </location>
</feature>
<dbReference type="InterPro" id="IPR023299">
    <property type="entry name" value="ATPase_P-typ_cyto_dom_N"/>
</dbReference>
<keyword evidence="15" id="KW-0406">Ion transport</keyword>
<evidence type="ECO:0000256" key="1">
    <source>
        <dbReference type="ARBA" id="ARBA00001946"/>
    </source>
</evidence>
<dbReference type="SUPFAM" id="SSF56784">
    <property type="entry name" value="HAD-like"/>
    <property type="match status" value="1"/>
</dbReference>
<dbReference type="InterPro" id="IPR018303">
    <property type="entry name" value="ATPase_P-typ_P_site"/>
</dbReference>
<feature type="transmembrane region" description="Helical" evidence="23">
    <location>
        <begin position="105"/>
        <end position="124"/>
    </location>
</feature>
<dbReference type="FunFam" id="1.20.1110.10:FF:000058">
    <property type="entry name" value="Probable ENA2-Plasma membrane P-type ATPase"/>
    <property type="match status" value="1"/>
</dbReference>
<feature type="transmembrane region" description="Helical" evidence="23">
    <location>
        <begin position="81"/>
        <end position="99"/>
    </location>
</feature>
<dbReference type="InterPro" id="IPR023214">
    <property type="entry name" value="HAD_sf"/>
</dbReference>
<dbReference type="InterPro" id="IPR044492">
    <property type="entry name" value="P_typ_ATPase_HD_dom"/>
</dbReference>
<evidence type="ECO:0000256" key="11">
    <source>
        <dbReference type="ARBA" id="ARBA00022958"/>
    </source>
</evidence>
<dbReference type="PROSITE" id="PS00154">
    <property type="entry name" value="ATPASE_E1_E2"/>
    <property type="match status" value="1"/>
</dbReference>
<dbReference type="NCBIfam" id="TIGR01494">
    <property type="entry name" value="ATPase_P-type"/>
    <property type="match status" value="2"/>
</dbReference>
<dbReference type="PRINTS" id="PR00120">
    <property type="entry name" value="HATPASE"/>
</dbReference>
<dbReference type="FunFam" id="3.40.50.1000:FF:000047">
    <property type="entry name" value="Sodium P-type ATPase"/>
    <property type="match status" value="1"/>
</dbReference>
<dbReference type="SUPFAM" id="SSF81653">
    <property type="entry name" value="Calcium ATPase, transduction domain A"/>
    <property type="match status" value="1"/>
</dbReference>
<evidence type="ECO:0000313" key="25">
    <source>
        <dbReference type="EMBL" id="AOW00119.1"/>
    </source>
</evidence>
<evidence type="ECO:0000256" key="21">
    <source>
        <dbReference type="ARBA" id="ARBA00049499"/>
    </source>
</evidence>
<dbReference type="GeneID" id="2906594"/>
<keyword evidence="11" id="KW-0630">Potassium</keyword>
<evidence type="ECO:0000256" key="3">
    <source>
        <dbReference type="ARBA" id="ARBA00022448"/>
    </source>
</evidence>
<keyword evidence="7" id="KW-0479">Metal-binding</keyword>
<dbReference type="SFLD" id="SFLDF00027">
    <property type="entry name" value="p-type_atpase"/>
    <property type="match status" value="1"/>
</dbReference>
<keyword evidence="12" id="KW-1278">Translocase</keyword>
<dbReference type="Pfam" id="PF13246">
    <property type="entry name" value="Cation_ATPase"/>
    <property type="match status" value="1"/>
</dbReference>
<evidence type="ECO:0000256" key="6">
    <source>
        <dbReference type="ARBA" id="ARBA00022692"/>
    </source>
</evidence>
<feature type="compositionally biased region" description="Polar residues" evidence="22">
    <location>
        <begin position="1"/>
        <end position="22"/>
    </location>
</feature>
<dbReference type="Gene3D" id="1.20.1110.10">
    <property type="entry name" value="Calcium-transporting ATPase, transmembrane domain"/>
    <property type="match status" value="2"/>
</dbReference>
<dbReference type="GO" id="GO:0046872">
    <property type="term" value="F:metal ion binding"/>
    <property type="evidence" value="ECO:0007669"/>
    <property type="project" value="UniProtKB-KW"/>
</dbReference>
<feature type="transmembrane region" description="Helical" evidence="23">
    <location>
        <begin position="304"/>
        <end position="325"/>
    </location>
</feature>
<organism evidence="25 26">
    <name type="scientific">Yarrowia lipolytica</name>
    <name type="common">Candida lipolytica</name>
    <dbReference type="NCBI Taxonomy" id="4952"/>
    <lineage>
        <taxon>Eukaryota</taxon>
        <taxon>Fungi</taxon>
        <taxon>Dikarya</taxon>
        <taxon>Ascomycota</taxon>
        <taxon>Saccharomycotina</taxon>
        <taxon>Dipodascomycetes</taxon>
        <taxon>Dipodascales</taxon>
        <taxon>Dipodascales incertae sedis</taxon>
        <taxon>Yarrowia</taxon>
    </lineage>
</organism>
<evidence type="ECO:0000256" key="15">
    <source>
        <dbReference type="ARBA" id="ARBA00023065"/>
    </source>
</evidence>
<dbReference type="InterPro" id="IPR006068">
    <property type="entry name" value="ATPase_P-typ_cation-transptr_C"/>
</dbReference>
<keyword evidence="4" id="KW-1003">Cell membrane</keyword>
<dbReference type="InterPro" id="IPR001757">
    <property type="entry name" value="P_typ_ATPase"/>
</dbReference>
<keyword evidence="8" id="KW-0547">Nucleotide-binding</keyword>
<evidence type="ECO:0000256" key="4">
    <source>
        <dbReference type="ARBA" id="ARBA00022475"/>
    </source>
</evidence>